<proteinExistence type="predicted"/>
<dbReference type="Pfam" id="PF01636">
    <property type="entry name" value="APH"/>
    <property type="match status" value="1"/>
</dbReference>
<dbReference type="InterPro" id="IPR011009">
    <property type="entry name" value="Kinase-like_dom_sf"/>
</dbReference>
<evidence type="ECO:0000313" key="3">
    <source>
        <dbReference type="Proteomes" id="UP000317512"/>
    </source>
</evidence>
<dbReference type="InterPro" id="IPR052077">
    <property type="entry name" value="CcrZ_PhaseVar_Mediator"/>
</dbReference>
<dbReference type="OrthoDB" id="9803871at2"/>
<dbReference type="PANTHER" id="PTHR40086:SF1">
    <property type="entry name" value="CELL CYCLE REGULATOR CCRZ"/>
    <property type="match status" value="1"/>
</dbReference>
<evidence type="ECO:0000259" key="1">
    <source>
        <dbReference type="Pfam" id="PF01636"/>
    </source>
</evidence>
<dbReference type="Gene3D" id="3.90.1200.10">
    <property type="match status" value="1"/>
</dbReference>
<accession>A0A5B8JAQ0</accession>
<dbReference type="GO" id="GO:0016740">
    <property type="term" value="F:transferase activity"/>
    <property type="evidence" value="ECO:0007669"/>
    <property type="project" value="UniProtKB-KW"/>
</dbReference>
<name>A0A5B8JAQ0_9MOLU</name>
<dbReference type="EMBL" id="CP041663">
    <property type="protein sequence ID" value="QDY88152.1"/>
    <property type="molecule type" value="Genomic_DNA"/>
</dbReference>
<feature type="domain" description="Aminoglycoside phosphotransferase" evidence="1">
    <location>
        <begin position="69"/>
        <end position="194"/>
    </location>
</feature>
<reference evidence="3" key="1">
    <citation type="submission" date="2019-07" db="EMBL/GenBank/DDBJ databases">
        <title>Complete genome sequences of three Mycoplasma sp. 1220 strains.</title>
        <authorList>
            <person name="Grozner D."/>
            <person name="Forro B."/>
            <person name="Kovacs A.B."/>
            <person name="Marton S."/>
            <person name="Banyai K."/>
            <person name="Kreizinger Z."/>
            <person name="Sulyok K.M."/>
            <person name="Gyuranecz M."/>
        </authorList>
    </citation>
    <scope>NUCLEOTIDE SEQUENCE [LARGE SCALE GENOMIC DNA]</scope>
    <source>
        <strain evidence="3">MYCAV93</strain>
    </source>
</reference>
<dbReference type="InterPro" id="IPR002575">
    <property type="entry name" value="Aminoglycoside_PTrfase"/>
</dbReference>
<dbReference type="SUPFAM" id="SSF56112">
    <property type="entry name" value="Protein kinase-like (PK-like)"/>
    <property type="match status" value="1"/>
</dbReference>
<protein>
    <submittedName>
        <fullName evidence="2">Phosphotransferase</fullName>
    </submittedName>
</protein>
<dbReference type="Proteomes" id="UP000317512">
    <property type="component" value="Chromosome"/>
</dbReference>
<sequence>MVEIKIGHTNKSFRDGDKFIQEKIYNTFNHKIDYKILSKFDFVPKLISDDQKYLKYQWIETNRLTFNKEVLIQIANNFKALHDSELIFPKNNISQRIKEYLKTLKERNNSIKELDPYYKRILKILKNSAANRPLHNDLYNENILVDKDNKVYFIDWEYATMGDKHFDLAYFITGSYLNEEQEQIFLEAYDSYWEEYLIQQKILVYYLTILWNNVQIPKAFDDSELFIKLKETVELFDEKKKNNSFRR</sequence>
<dbReference type="AlphaFoldDB" id="A0A5B8JAQ0"/>
<gene>
    <name evidence="2" type="ORF">FOY43_00525</name>
</gene>
<keyword evidence="2" id="KW-0808">Transferase</keyword>
<organism evidence="2 3">
    <name type="scientific">Mycoplasma anserisalpingitidis</name>
    <dbReference type="NCBI Taxonomy" id="519450"/>
    <lineage>
        <taxon>Bacteria</taxon>
        <taxon>Bacillati</taxon>
        <taxon>Mycoplasmatota</taxon>
        <taxon>Mollicutes</taxon>
        <taxon>Mycoplasmataceae</taxon>
        <taxon>Mycoplasma</taxon>
    </lineage>
</organism>
<dbReference type="RefSeq" id="WP_146308550.1">
    <property type="nucleotide sequence ID" value="NZ_CP041663.1"/>
</dbReference>
<evidence type="ECO:0000313" key="2">
    <source>
        <dbReference type="EMBL" id="QDY88152.1"/>
    </source>
</evidence>
<dbReference type="PANTHER" id="PTHR40086">
    <property type="entry name" value="PHOSPHOTRANSFERASE YTMP-RELATED"/>
    <property type="match status" value="1"/>
</dbReference>